<feature type="domain" description="Glutaredoxin" evidence="1">
    <location>
        <begin position="3"/>
        <end position="66"/>
    </location>
</feature>
<comment type="caution">
    <text evidence="2">The sequence shown here is derived from an EMBL/GenBank/DDBJ whole genome shotgun (WGS) entry which is preliminary data.</text>
</comment>
<dbReference type="CDD" id="cd02976">
    <property type="entry name" value="NrdH"/>
    <property type="match status" value="1"/>
</dbReference>
<proteinExistence type="predicted"/>
<dbReference type="Pfam" id="PF00462">
    <property type="entry name" value="Glutaredoxin"/>
    <property type="match status" value="1"/>
</dbReference>
<evidence type="ECO:0000313" key="3">
    <source>
        <dbReference type="Proteomes" id="UP000811545"/>
    </source>
</evidence>
<dbReference type="InterPro" id="IPR002109">
    <property type="entry name" value="Glutaredoxin"/>
</dbReference>
<organism evidence="2 3">
    <name type="scientific">Psychracetigena formicireducens</name>
    <dbReference type="NCBI Taxonomy" id="2986056"/>
    <lineage>
        <taxon>Bacteria</taxon>
        <taxon>Bacillati</taxon>
        <taxon>Candidatus Lithacetigenota</taxon>
        <taxon>Candidatus Psychracetigena</taxon>
    </lineage>
</organism>
<reference evidence="2 3" key="1">
    <citation type="journal article" date="2021" name="bioRxiv">
        <title>Unique metabolic strategies in Hadean analogues reveal hints for primordial physiology.</title>
        <authorList>
            <person name="Nobu M.K."/>
            <person name="Nakai R."/>
            <person name="Tamazawa S."/>
            <person name="Mori H."/>
            <person name="Toyoda A."/>
            <person name="Ijiri A."/>
            <person name="Suzuki S."/>
            <person name="Kurokawa K."/>
            <person name="Kamagata Y."/>
            <person name="Tamaki H."/>
        </authorList>
    </citation>
    <scope>NUCLEOTIDE SEQUENCE [LARGE SCALE GENOMIC DNA]</scope>
    <source>
        <strain evidence="2">BS525</strain>
    </source>
</reference>
<dbReference type="EMBL" id="QLTW01000012">
    <property type="protein sequence ID" value="MBT9144564.1"/>
    <property type="molecule type" value="Genomic_DNA"/>
</dbReference>
<dbReference type="PROSITE" id="PS51354">
    <property type="entry name" value="GLUTAREDOXIN_2"/>
    <property type="match status" value="1"/>
</dbReference>
<evidence type="ECO:0000259" key="1">
    <source>
        <dbReference type="Pfam" id="PF00462"/>
    </source>
</evidence>
<dbReference type="Gene3D" id="3.40.30.10">
    <property type="entry name" value="Glutaredoxin"/>
    <property type="match status" value="1"/>
</dbReference>
<gene>
    <name evidence="2" type="ORF">DDT42_00406</name>
</gene>
<protein>
    <recommendedName>
        <fullName evidence="1">Glutaredoxin domain-containing protein</fullName>
    </recommendedName>
</protein>
<dbReference type="InterPro" id="IPR036249">
    <property type="entry name" value="Thioredoxin-like_sf"/>
</dbReference>
<name>A0A9E2BK48_PSYF1</name>
<sequence>MKVFLYALSTCYHCQRTKKWLNEHQVDYDFVDVDLAEGEEKKRLVQEVKGLTGTTQFPVFKVGEQFTVGFNEELFKEMLGIT</sequence>
<evidence type="ECO:0000313" key="2">
    <source>
        <dbReference type="EMBL" id="MBT9144564.1"/>
    </source>
</evidence>
<dbReference type="SUPFAM" id="SSF52833">
    <property type="entry name" value="Thioredoxin-like"/>
    <property type="match status" value="1"/>
</dbReference>
<accession>A0A9E2BK48</accession>
<dbReference type="AlphaFoldDB" id="A0A9E2BK48"/>
<dbReference type="Proteomes" id="UP000811545">
    <property type="component" value="Unassembled WGS sequence"/>
</dbReference>